<evidence type="ECO:0000313" key="3">
    <source>
        <dbReference type="EnsemblPlants" id="PAC:32969489.CDS.1"/>
    </source>
</evidence>
<name>A0A2K1L7Q0_PHYPA</name>
<evidence type="ECO:0000313" key="4">
    <source>
        <dbReference type="Proteomes" id="UP000006727"/>
    </source>
</evidence>
<reference evidence="2 4" key="1">
    <citation type="journal article" date="2008" name="Science">
        <title>The Physcomitrella genome reveals evolutionary insights into the conquest of land by plants.</title>
        <authorList>
            <person name="Rensing S."/>
            <person name="Lang D."/>
            <person name="Zimmer A."/>
            <person name="Terry A."/>
            <person name="Salamov A."/>
            <person name="Shapiro H."/>
            <person name="Nishiyama T."/>
            <person name="Perroud P.-F."/>
            <person name="Lindquist E."/>
            <person name="Kamisugi Y."/>
            <person name="Tanahashi T."/>
            <person name="Sakakibara K."/>
            <person name="Fujita T."/>
            <person name="Oishi K."/>
            <person name="Shin-I T."/>
            <person name="Kuroki Y."/>
            <person name="Toyoda A."/>
            <person name="Suzuki Y."/>
            <person name="Hashimoto A."/>
            <person name="Yamaguchi K."/>
            <person name="Sugano A."/>
            <person name="Kohara Y."/>
            <person name="Fujiyama A."/>
            <person name="Anterola A."/>
            <person name="Aoki S."/>
            <person name="Ashton N."/>
            <person name="Barbazuk W.B."/>
            <person name="Barker E."/>
            <person name="Bennetzen J."/>
            <person name="Bezanilla M."/>
            <person name="Blankenship R."/>
            <person name="Cho S.H."/>
            <person name="Dutcher S."/>
            <person name="Estelle M."/>
            <person name="Fawcett J.A."/>
            <person name="Gundlach H."/>
            <person name="Hanada K."/>
            <person name="Heyl A."/>
            <person name="Hicks K.A."/>
            <person name="Hugh J."/>
            <person name="Lohr M."/>
            <person name="Mayer K."/>
            <person name="Melkozernov A."/>
            <person name="Murata T."/>
            <person name="Nelson D."/>
            <person name="Pils B."/>
            <person name="Prigge M."/>
            <person name="Reiss B."/>
            <person name="Renner T."/>
            <person name="Rombauts S."/>
            <person name="Rushton P."/>
            <person name="Sanderfoot A."/>
            <person name="Schween G."/>
            <person name="Shiu S.-H."/>
            <person name="Stueber K."/>
            <person name="Theodoulou F.L."/>
            <person name="Tu H."/>
            <person name="Van de Peer Y."/>
            <person name="Verrier P.J."/>
            <person name="Waters E."/>
            <person name="Wood A."/>
            <person name="Yang L."/>
            <person name="Cove D."/>
            <person name="Cuming A."/>
            <person name="Hasebe M."/>
            <person name="Lucas S."/>
            <person name="Mishler D.B."/>
            <person name="Reski R."/>
            <person name="Grigoriev I."/>
            <person name="Quatrano R.S."/>
            <person name="Boore J.L."/>
        </authorList>
    </citation>
    <scope>NUCLEOTIDE SEQUENCE [LARGE SCALE GENOMIC DNA]</scope>
    <source>
        <strain evidence="3 4">cv. Gransden 2004</strain>
    </source>
</reference>
<sequence length="90" mass="10003">MYDHALHLRSCSNSSGRSWPRNAWTTSTKPSSRCPTPSWMAIPDTPTSPHSCDSNLRATTDSQSSIQSCVCRPCLTHTLRSPLYFFAAEL</sequence>
<feature type="region of interest" description="Disordered" evidence="1">
    <location>
        <begin position="10"/>
        <end position="38"/>
    </location>
</feature>
<evidence type="ECO:0000256" key="1">
    <source>
        <dbReference type="SAM" id="MobiDB-lite"/>
    </source>
</evidence>
<gene>
    <name evidence="2" type="ORF">PHYPA_000480</name>
</gene>
<reference evidence="3" key="3">
    <citation type="submission" date="2020-12" db="UniProtKB">
        <authorList>
            <consortium name="EnsemblPlants"/>
        </authorList>
    </citation>
    <scope>IDENTIFICATION</scope>
</reference>
<organism evidence="2">
    <name type="scientific">Physcomitrium patens</name>
    <name type="common">Spreading-leaved earth moss</name>
    <name type="synonym">Physcomitrella patens</name>
    <dbReference type="NCBI Taxonomy" id="3218"/>
    <lineage>
        <taxon>Eukaryota</taxon>
        <taxon>Viridiplantae</taxon>
        <taxon>Streptophyta</taxon>
        <taxon>Embryophyta</taxon>
        <taxon>Bryophyta</taxon>
        <taxon>Bryophytina</taxon>
        <taxon>Bryopsida</taxon>
        <taxon>Funariidae</taxon>
        <taxon>Funariales</taxon>
        <taxon>Funariaceae</taxon>
        <taxon>Physcomitrium</taxon>
    </lineage>
</organism>
<accession>A0A2K1L7Q0</accession>
<proteinExistence type="predicted"/>
<keyword evidence="4" id="KW-1185">Reference proteome</keyword>
<dbReference type="Proteomes" id="UP000006727">
    <property type="component" value="Chromosome 1"/>
</dbReference>
<dbReference type="EMBL" id="ABEU02000001">
    <property type="protein sequence ID" value="PNR62056.1"/>
    <property type="molecule type" value="Genomic_DNA"/>
</dbReference>
<feature type="compositionally biased region" description="Polar residues" evidence="1">
    <location>
        <begin position="10"/>
        <end position="35"/>
    </location>
</feature>
<protein>
    <submittedName>
        <fullName evidence="2 3">Uncharacterized protein</fullName>
    </submittedName>
</protein>
<dbReference type="AlphaFoldDB" id="A0A2K1L7Q0"/>
<reference evidence="2 4" key="2">
    <citation type="journal article" date="2018" name="Plant J.">
        <title>The Physcomitrella patens chromosome-scale assembly reveals moss genome structure and evolution.</title>
        <authorList>
            <person name="Lang D."/>
            <person name="Ullrich K.K."/>
            <person name="Murat F."/>
            <person name="Fuchs J."/>
            <person name="Jenkins J."/>
            <person name="Haas F.B."/>
            <person name="Piednoel M."/>
            <person name="Gundlach H."/>
            <person name="Van Bel M."/>
            <person name="Meyberg R."/>
            <person name="Vives C."/>
            <person name="Morata J."/>
            <person name="Symeonidi A."/>
            <person name="Hiss M."/>
            <person name="Muchero W."/>
            <person name="Kamisugi Y."/>
            <person name="Saleh O."/>
            <person name="Blanc G."/>
            <person name="Decker E.L."/>
            <person name="van Gessel N."/>
            <person name="Grimwood J."/>
            <person name="Hayes R.D."/>
            <person name="Graham S.W."/>
            <person name="Gunter L.E."/>
            <person name="McDaniel S.F."/>
            <person name="Hoernstein S.N.W."/>
            <person name="Larsson A."/>
            <person name="Li F.W."/>
            <person name="Perroud P.F."/>
            <person name="Phillips J."/>
            <person name="Ranjan P."/>
            <person name="Rokshar D.S."/>
            <person name="Rothfels C.J."/>
            <person name="Schneider L."/>
            <person name="Shu S."/>
            <person name="Stevenson D.W."/>
            <person name="Thummler F."/>
            <person name="Tillich M."/>
            <person name="Villarreal Aguilar J.C."/>
            <person name="Widiez T."/>
            <person name="Wong G.K."/>
            <person name="Wymore A."/>
            <person name="Zhang Y."/>
            <person name="Zimmer A.D."/>
            <person name="Quatrano R.S."/>
            <person name="Mayer K.F.X."/>
            <person name="Goodstein D."/>
            <person name="Casacuberta J.M."/>
            <person name="Vandepoele K."/>
            <person name="Reski R."/>
            <person name="Cuming A.C."/>
            <person name="Tuskan G.A."/>
            <person name="Maumus F."/>
            <person name="Salse J."/>
            <person name="Schmutz J."/>
            <person name="Rensing S.A."/>
        </authorList>
    </citation>
    <scope>NUCLEOTIDE SEQUENCE [LARGE SCALE GENOMIC DNA]</scope>
    <source>
        <strain evidence="3 4">cv. Gransden 2004</strain>
    </source>
</reference>
<dbReference type="Gramene" id="Pp3c1_10452V3.1">
    <property type="protein sequence ID" value="PAC:32969489.CDS.1"/>
    <property type="gene ID" value="Pp3c1_10452"/>
</dbReference>
<evidence type="ECO:0000313" key="2">
    <source>
        <dbReference type="EMBL" id="PNR62056.1"/>
    </source>
</evidence>
<dbReference type="EnsemblPlants" id="Pp3c1_10452V3.1">
    <property type="protein sequence ID" value="PAC:32969489.CDS.1"/>
    <property type="gene ID" value="Pp3c1_10452"/>
</dbReference>
<dbReference type="InParanoid" id="A0A2K1L7Q0"/>